<feature type="region of interest" description="Disordered" evidence="1">
    <location>
        <begin position="1"/>
        <end position="190"/>
    </location>
</feature>
<name>A0A7S2CXT2_9STRA</name>
<dbReference type="AlphaFoldDB" id="A0A7S2CXT2"/>
<feature type="compositionally biased region" description="Low complexity" evidence="1">
    <location>
        <begin position="16"/>
        <end position="35"/>
    </location>
</feature>
<dbReference type="EMBL" id="HBGT01026686">
    <property type="protein sequence ID" value="CAD9437354.1"/>
    <property type="molecule type" value="Transcribed_RNA"/>
</dbReference>
<protein>
    <submittedName>
        <fullName evidence="2">Uncharacterized protein</fullName>
    </submittedName>
</protein>
<evidence type="ECO:0000256" key="1">
    <source>
        <dbReference type="SAM" id="MobiDB-lite"/>
    </source>
</evidence>
<evidence type="ECO:0000313" key="2">
    <source>
        <dbReference type="EMBL" id="CAD9437354.1"/>
    </source>
</evidence>
<organism evidence="2">
    <name type="scientific">Florenciella parvula</name>
    <dbReference type="NCBI Taxonomy" id="236787"/>
    <lineage>
        <taxon>Eukaryota</taxon>
        <taxon>Sar</taxon>
        <taxon>Stramenopiles</taxon>
        <taxon>Ochrophyta</taxon>
        <taxon>Dictyochophyceae</taxon>
        <taxon>Florenciellales</taxon>
        <taxon>Florenciella</taxon>
    </lineage>
</organism>
<sequence>MKRTTRQCQRRKAGQSARRSVSVTAAAPRARVATAARKRRRPGVIKTVIKSAGAMVSANGHLDASPRPHQEPRRRSRPRTSSRTMASLSRARRQIQDTQPFEVAPPTSDARERIRQSERSHGFRAAPPSYSMVSPSNRPLRTTRVASVPTQPTITEGGAAACPTTEEEVESGEEEVGGDVGFDEALENVA</sequence>
<feature type="compositionally biased region" description="Polar residues" evidence="1">
    <location>
        <begin position="131"/>
        <end position="154"/>
    </location>
</feature>
<reference evidence="2" key="1">
    <citation type="submission" date="2021-01" db="EMBL/GenBank/DDBJ databases">
        <authorList>
            <person name="Corre E."/>
            <person name="Pelletier E."/>
            <person name="Niang G."/>
            <person name="Scheremetjew M."/>
            <person name="Finn R."/>
            <person name="Kale V."/>
            <person name="Holt S."/>
            <person name="Cochrane G."/>
            <person name="Meng A."/>
            <person name="Brown T."/>
            <person name="Cohen L."/>
        </authorList>
    </citation>
    <scope>NUCLEOTIDE SEQUENCE</scope>
    <source>
        <strain evidence="2">RCC1693</strain>
    </source>
</reference>
<feature type="compositionally biased region" description="Basic and acidic residues" evidence="1">
    <location>
        <begin position="64"/>
        <end position="73"/>
    </location>
</feature>
<feature type="compositionally biased region" description="Acidic residues" evidence="1">
    <location>
        <begin position="165"/>
        <end position="190"/>
    </location>
</feature>
<feature type="compositionally biased region" description="Basic residues" evidence="1">
    <location>
        <begin position="1"/>
        <end position="13"/>
    </location>
</feature>
<feature type="compositionally biased region" description="Basic and acidic residues" evidence="1">
    <location>
        <begin position="109"/>
        <end position="121"/>
    </location>
</feature>
<proteinExistence type="predicted"/>
<accession>A0A7S2CXT2</accession>
<gene>
    <name evidence="2" type="ORF">FPAR1323_LOCUS13865</name>
</gene>